<dbReference type="Proteomes" id="UP000502681">
    <property type="component" value="Chromosome"/>
</dbReference>
<accession>A0ABX6L2R2</accession>
<proteinExistence type="predicted"/>
<reference evidence="1 2" key="1">
    <citation type="submission" date="2019-04" db="EMBL/GenBank/DDBJ databases">
        <title>Whole Genome Sequencing of Pectobacterium punjabense SS95.</title>
        <authorList>
            <person name="Sarfraz S."/>
            <person name="Oulghazi S."/>
            <person name="Roques C."/>
            <person name="Vandecasteele C."/>
            <person name="Faure D."/>
        </authorList>
    </citation>
    <scope>NUCLEOTIDE SEQUENCE [LARGE SCALE GENOMIC DNA]</scope>
    <source>
        <strain evidence="1 2">SS95</strain>
    </source>
</reference>
<keyword evidence="2" id="KW-1185">Reference proteome</keyword>
<evidence type="ECO:0000313" key="1">
    <source>
        <dbReference type="EMBL" id="QJA20630.1"/>
    </source>
</evidence>
<dbReference type="EMBL" id="CP038498">
    <property type="protein sequence ID" value="QJA20630.1"/>
    <property type="molecule type" value="Genomic_DNA"/>
</dbReference>
<sequence length="124" mass="14688">MHAQAKDWKRLPAPQQTTPLNFQALFTDAEAEKMKHGIVPKQMEDKWFIYFEDGWLCFHRSWTGFFIYALRLDGSPAGVRVTDSWVNREPEQYASTDLEYDRNMLRYLIDVSLLKKQDVPFPTR</sequence>
<evidence type="ECO:0000313" key="2">
    <source>
        <dbReference type="Proteomes" id="UP000502681"/>
    </source>
</evidence>
<organism evidence="1 2">
    <name type="scientific">Pectobacterium punjabense</name>
    <dbReference type="NCBI Taxonomy" id="2108399"/>
    <lineage>
        <taxon>Bacteria</taxon>
        <taxon>Pseudomonadati</taxon>
        <taxon>Pseudomonadota</taxon>
        <taxon>Gammaproteobacteria</taxon>
        <taxon>Enterobacterales</taxon>
        <taxon>Pectobacteriaceae</taxon>
        <taxon>Pectobacterium</taxon>
    </lineage>
</organism>
<dbReference type="RefSeq" id="WP_107167551.1">
    <property type="nucleotide sequence ID" value="NZ_CP038498.1"/>
</dbReference>
<gene>
    <name evidence="1" type="ORF">E2566_12130</name>
</gene>
<name>A0ABX6L2R2_9GAMM</name>
<protein>
    <submittedName>
        <fullName evidence="1">Uncharacterized protein</fullName>
    </submittedName>
</protein>
<dbReference type="GeneID" id="90763696"/>